<dbReference type="InterPro" id="IPR044722">
    <property type="entry name" value="SecA_SF2_C"/>
</dbReference>
<feature type="domain" description="Helicase ATP-binding" evidence="10">
    <location>
        <begin position="139"/>
        <end position="314"/>
    </location>
</feature>
<dbReference type="PROSITE" id="PS51192">
    <property type="entry name" value="HELICASE_ATP_BIND_1"/>
    <property type="match status" value="1"/>
</dbReference>
<dbReference type="SMART" id="SM00957">
    <property type="entry name" value="SecA_DEAD"/>
    <property type="match status" value="1"/>
</dbReference>
<dbReference type="GO" id="GO:0005524">
    <property type="term" value="F:ATP binding"/>
    <property type="evidence" value="ECO:0007669"/>
    <property type="project" value="UniProtKB-UniRule"/>
</dbReference>
<dbReference type="PRINTS" id="PR00906">
    <property type="entry name" value="SECA"/>
</dbReference>
<feature type="domain" description="SecA family profile" evidence="11">
    <location>
        <begin position="53"/>
        <end position="639"/>
    </location>
</feature>
<comment type="subcellular location">
    <subcellularLocation>
        <location evidence="9">Cell membrane</location>
        <topology evidence="9">Peripheral membrane protein</topology>
        <orientation evidence="9">Cytoplasmic side</orientation>
    </subcellularLocation>
    <subcellularLocation>
        <location evidence="9">Cytoplasm</location>
    </subcellularLocation>
    <text evidence="9">Distribution is 50-50.</text>
</comment>
<dbReference type="Pfam" id="PF07517">
    <property type="entry name" value="SecA_DEAD"/>
    <property type="match status" value="1"/>
</dbReference>
<dbReference type="HAMAP" id="MF_01382">
    <property type="entry name" value="SecA"/>
    <property type="match status" value="1"/>
</dbReference>
<organism evidence="12 13">
    <name type="scientific">Sphingobium xenophagum</name>
    <dbReference type="NCBI Taxonomy" id="121428"/>
    <lineage>
        <taxon>Bacteria</taxon>
        <taxon>Pseudomonadati</taxon>
        <taxon>Pseudomonadota</taxon>
        <taxon>Alphaproteobacteria</taxon>
        <taxon>Sphingomonadales</taxon>
        <taxon>Sphingomonadaceae</taxon>
        <taxon>Sphingobium</taxon>
    </lineage>
</organism>
<evidence type="ECO:0000313" key="13">
    <source>
        <dbReference type="Proteomes" id="UP000217141"/>
    </source>
</evidence>
<keyword evidence="8 9" id="KW-0472">Membrane</keyword>
<reference evidence="12 13" key="1">
    <citation type="submission" date="2017-08" db="EMBL/GenBank/DDBJ databases">
        <title>Whole Genome Sequence of Sphingobium hydrophobicum C1: Insights into Adaption to the Electronic-waste Contaminated Sediment.</title>
        <authorList>
            <person name="Song D."/>
            <person name="Chen X."/>
            <person name="Xu M."/>
        </authorList>
    </citation>
    <scope>NUCLEOTIDE SEQUENCE [LARGE SCALE GENOMIC DNA]</scope>
    <source>
        <strain evidence="12 13">C1</strain>
    </source>
</reference>
<evidence type="ECO:0000256" key="3">
    <source>
        <dbReference type="ARBA" id="ARBA00022741"/>
    </source>
</evidence>
<dbReference type="EMBL" id="CP022745">
    <property type="protein sequence ID" value="ASY45095.1"/>
    <property type="molecule type" value="Genomic_DNA"/>
</dbReference>
<dbReference type="InterPro" id="IPR011130">
    <property type="entry name" value="SecA_preprotein_X-link_dom"/>
</dbReference>
<evidence type="ECO:0000256" key="6">
    <source>
        <dbReference type="ARBA" id="ARBA00022967"/>
    </source>
</evidence>
<dbReference type="FunFam" id="3.40.50.300:FF:000429">
    <property type="entry name" value="Preprotein translocase subunit SecA"/>
    <property type="match status" value="1"/>
</dbReference>
<dbReference type="Pfam" id="PF01043">
    <property type="entry name" value="SecA_PP_bind"/>
    <property type="match status" value="1"/>
</dbReference>
<dbReference type="InterPro" id="IPR036670">
    <property type="entry name" value="SecA_X-link_sf"/>
</dbReference>
<dbReference type="InterPro" id="IPR014001">
    <property type="entry name" value="Helicase_ATP-bd"/>
</dbReference>
<dbReference type="CDD" id="cd18803">
    <property type="entry name" value="SF2_C_secA"/>
    <property type="match status" value="1"/>
</dbReference>
<dbReference type="Gene3D" id="3.40.50.300">
    <property type="entry name" value="P-loop containing nucleotide triphosphate hydrolases"/>
    <property type="match status" value="2"/>
</dbReference>
<evidence type="ECO:0000256" key="5">
    <source>
        <dbReference type="ARBA" id="ARBA00022927"/>
    </source>
</evidence>
<feature type="binding site" evidence="9">
    <location>
        <position position="137"/>
    </location>
    <ligand>
        <name>ATP</name>
        <dbReference type="ChEBI" id="CHEBI:30616"/>
    </ligand>
</feature>
<dbReference type="SUPFAM" id="SSF81767">
    <property type="entry name" value="Pre-protein crosslinking domain of SecA"/>
    <property type="match status" value="1"/>
</dbReference>
<dbReference type="SUPFAM" id="SSF52540">
    <property type="entry name" value="P-loop containing nucleoside triphosphate hydrolases"/>
    <property type="match status" value="2"/>
</dbReference>
<dbReference type="PROSITE" id="PS51196">
    <property type="entry name" value="SECA_MOTOR_DEAD"/>
    <property type="match status" value="1"/>
</dbReference>
<keyword evidence="3 9" id="KW-0547">Nucleotide-binding</keyword>
<keyword evidence="6 9" id="KW-1278">Translocase</keyword>
<dbReference type="CDD" id="cd17928">
    <property type="entry name" value="DEXDc_SecA"/>
    <property type="match status" value="1"/>
</dbReference>
<dbReference type="InterPro" id="IPR027417">
    <property type="entry name" value="P-loop_NTPase"/>
</dbReference>
<dbReference type="GO" id="GO:0065002">
    <property type="term" value="P:intracellular protein transmembrane transport"/>
    <property type="evidence" value="ECO:0007669"/>
    <property type="project" value="UniProtKB-UniRule"/>
</dbReference>
<evidence type="ECO:0000256" key="1">
    <source>
        <dbReference type="ARBA" id="ARBA00022448"/>
    </source>
</evidence>
<dbReference type="KEGG" id="shyd:CJD35_12075"/>
<dbReference type="InterPro" id="IPR014018">
    <property type="entry name" value="SecA_motor_DEAD"/>
</dbReference>
<gene>
    <name evidence="9" type="primary">secA</name>
    <name evidence="12" type="ORF">CJD35_12075</name>
</gene>
<keyword evidence="7 9" id="KW-0811">Translocation</keyword>
<keyword evidence="5 9" id="KW-0653">Protein transport</keyword>
<keyword evidence="12" id="KW-0347">Helicase</keyword>
<dbReference type="InterPro" id="IPR011115">
    <property type="entry name" value="SecA_DEAD"/>
</dbReference>
<dbReference type="SMART" id="SM00958">
    <property type="entry name" value="SecA_PP_bind"/>
    <property type="match status" value="1"/>
</dbReference>
<sequence length="683" mass="75181">MTDATLSRWGVFSGKAREKARHFWHEARSDARPVIAPYAERGPAPSWKWDRPLALLLGRCMLAAQRGAPGLLDRAQHIVQRCEELADLSDEALDASCREIRARLVRERLGEAVVDEAFALIREVSGRELGLRHFPVQLAAGLVMLDGGLAEMATGEGKTITALLPAITAAMAGMPVHVFTVNDYLAERDCNKLRPVIERFGLSCGLIIHGQENPERRAAYGCHIVYGTNKEMTFDYLRDQTALGKRRGQGRRLIAELFGQVAQPLLMRGLHFAIVDEADSIFIDEARTPLILSAELPGDADGVYLAALELASKLEEGRDYLLTEGTRSVHLTTYGKANVAELSQGLPHTQWRIRLAREELAMRAISATRLFLRDRDYIVTDGKVQIVDESTGRVMADRSWEGGLHQLVETKEAVEISGVRNTMARITYQRFFRRYRRLSGMTGTAGEVADELWADYGLKVVVIPRNRTNIRNDRGHVMVRSAQDKWALVAAEVAQVQAQEGARPVLIGTRSVADSEAVSHALADAGIAHRVLNARQDEEEADIIAQAGAPGAVTVATNMAGRGTDILLDPEAKALGGLHVILTAFHDTARIDRQLFGRAARQGDPGSTIAITALDDQLYADFAPRAARIIGSSVTNWPLIDGKANMLRRLAQRNAEKRHAADRRQTELAEERLRKTMAFGGGE</sequence>
<dbReference type="GO" id="GO:0006605">
    <property type="term" value="P:protein targeting"/>
    <property type="evidence" value="ECO:0007669"/>
    <property type="project" value="UniProtKB-UniRule"/>
</dbReference>
<dbReference type="InterPro" id="IPR000185">
    <property type="entry name" value="SecA"/>
</dbReference>
<evidence type="ECO:0000256" key="9">
    <source>
        <dbReference type="HAMAP-Rule" id="MF_01382"/>
    </source>
</evidence>
<dbReference type="Proteomes" id="UP000217141">
    <property type="component" value="Chromosome I"/>
</dbReference>
<comment type="subunit">
    <text evidence="9">Monomer and homodimer. Part of the essential Sec protein translocation apparatus which comprises SecA, SecYEG and auxiliary proteins SecDF-YajC and YidC.</text>
</comment>
<feature type="binding site" evidence="9">
    <location>
        <begin position="155"/>
        <end position="159"/>
    </location>
    <ligand>
        <name>ATP</name>
        <dbReference type="ChEBI" id="CHEBI:30616"/>
    </ligand>
</feature>
<keyword evidence="12" id="KW-0378">Hydrolase</keyword>
<dbReference type="PANTHER" id="PTHR30612">
    <property type="entry name" value="SECA INNER MEMBRANE COMPONENT OF SEC PROTEIN SECRETION SYSTEM"/>
    <property type="match status" value="1"/>
</dbReference>
<dbReference type="EC" id="7.4.2.8" evidence="9"/>
<keyword evidence="1 9" id="KW-0813">Transport</keyword>
<dbReference type="RefSeq" id="WP_017182486.1">
    <property type="nucleotide sequence ID" value="NZ_CP022745.1"/>
</dbReference>
<feature type="binding site" evidence="9">
    <location>
        <position position="565"/>
    </location>
    <ligand>
        <name>ATP</name>
        <dbReference type="ChEBI" id="CHEBI:30616"/>
    </ligand>
</feature>
<dbReference type="GO" id="GO:0017038">
    <property type="term" value="P:protein import"/>
    <property type="evidence" value="ECO:0007669"/>
    <property type="project" value="InterPro"/>
</dbReference>
<evidence type="ECO:0000259" key="11">
    <source>
        <dbReference type="PROSITE" id="PS51196"/>
    </source>
</evidence>
<keyword evidence="2 9" id="KW-1003">Cell membrane</keyword>
<keyword evidence="4 9" id="KW-0067">ATP-binding</keyword>
<keyword evidence="9" id="KW-0963">Cytoplasm</keyword>
<comment type="function">
    <text evidence="9">Part of the Sec protein translocase complex. Interacts with the SecYEG preprotein conducting channel. Has a central role in coupling the hydrolysis of ATP to the transfer of proteins into and across the cell membrane, serving both as a receptor for the preprotein-SecB complex and as an ATP-driven molecular motor driving the stepwise translocation of polypeptide chains across the membrane.</text>
</comment>
<evidence type="ECO:0000313" key="12">
    <source>
        <dbReference type="EMBL" id="ASY45095.1"/>
    </source>
</evidence>
<evidence type="ECO:0000256" key="2">
    <source>
        <dbReference type="ARBA" id="ARBA00022475"/>
    </source>
</evidence>
<evidence type="ECO:0000256" key="4">
    <source>
        <dbReference type="ARBA" id="ARBA00022840"/>
    </source>
</evidence>
<dbReference type="GO" id="GO:0005886">
    <property type="term" value="C:plasma membrane"/>
    <property type="evidence" value="ECO:0007669"/>
    <property type="project" value="UniProtKB-SubCell"/>
</dbReference>
<dbReference type="GO" id="GO:0008564">
    <property type="term" value="F:protein-exporting ATPase activity"/>
    <property type="evidence" value="ECO:0007669"/>
    <property type="project" value="UniProtKB-EC"/>
</dbReference>
<name>A0A249MV75_SPHXE</name>
<comment type="catalytic activity">
    <reaction evidence="9">
        <text>ATP + H2O + cellular proteinSide 1 = ADP + phosphate + cellular proteinSide 2.</text>
        <dbReference type="EC" id="7.4.2.8"/>
    </reaction>
</comment>
<dbReference type="GO" id="GO:0005737">
    <property type="term" value="C:cytoplasm"/>
    <property type="evidence" value="ECO:0007669"/>
    <property type="project" value="UniProtKB-SubCell"/>
</dbReference>
<dbReference type="GO" id="GO:0004386">
    <property type="term" value="F:helicase activity"/>
    <property type="evidence" value="ECO:0007669"/>
    <property type="project" value="UniProtKB-KW"/>
</dbReference>
<dbReference type="AlphaFoldDB" id="A0A249MV75"/>
<evidence type="ECO:0000256" key="7">
    <source>
        <dbReference type="ARBA" id="ARBA00023010"/>
    </source>
</evidence>
<dbReference type="PROSITE" id="PS01312">
    <property type="entry name" value="SECA"/>
    <property type="match status" value="1"/>
</dbReference>
<dbReference type="PANTHER" id="PTHR30612:SF0">
    <property type="entry name" value="CHLOROPLAST PROTEIN-TRANSPORTING ATPASE"/>
    <property type="match status" value="1"/>
</dbReference>
<protein>
    <recommendedName>
        <fullName evidence="9">Protein translocase subunit SecA</fullName>
        <ecNumber evidence="9">7.4.2.8</ecNumber>
    </recommendedName>
</protein>
<evidence type="ECO:0000259" key="10">
    <source>
        <dbReference type="PROSITE" id="PS51192"/>
    </source>
</evidence>
<dbReference type="Gene3D" id="3.90.1440.10">
    <property type="entry name" value="SecA, preprotein cross-linking domain"/>
    <property type="match status" value="1"/>
</dbReference>
<dbReference type="Pfam" id="PF21090">
    <property type="entry name" value="P-loop_SecA"/>
    <property type="match status" value="1"/>
</dbReference>
<dbReference type="InterPro" id="IPR020937">
    <property type="entry name" value="SecA_CS"/>
</dbReference>
<comment type="similarity">
    <text evidence="9">Belongs to the SecA family.</text>
</comment>
<accession>A0A249MV75</accession>
<evidence type="ECO:0000256" key="8">
    <source>
        <dbReference type="ARBA" id="ARBA00023136"/>
    </source>
</evidence>
<proteinExistence type="inferred from homology"/>